<name>A0A0D4DAW1_9CAUD</name>
<evidence type="ECO:0000313" key="1">
    <source>
        <dbReference type="EMBL" id="AJT60991.1"/>
    </source>
</evidence>
<dbReference type="Proteomes" id="UP000202888">
    <property type="component" value="Segment"/>
</dbReference>
<dbReference type="RefSeq" id="YP_009201253.1">
    <property type="nucleotide sequence ID" value="NC_028829.1"/>
</dbReference>
<protein>
    <submittedName>
        <fullName evidence="1">Uncharacterized protein</fullName>
    </submittedName>
</protein>
<dbReference type="EMBL" id="KP671755">
    <property type="protein sequence ID" value="AJT60991.1"/>
    <property type="molecule type" value="Genomic_DNA"/>
</dbReference>
<keyword evidence="2" id="KW-1185">Reference proteome</keyword>
<organism evidence="1 2">
    <name type="scientific">Vibrio phage ValKK3</name>
    <dbReference type="NCBI Taxonomy" id="1610855"/>
    <lineage>
        <taxon>Viruses</taxon>
        <taxon>Duplodnaviria</taxon>
        <taxon>Heunggongvirae</taxon>
        <taxon>Uroviricota</taxon>
        <taxon>Caudoviricetes</taxon>
        <taxon>Pantevenvirales</taxon>
        <taxon>Straboviridae</taxon>
        <taxon>Schizotequatrovirus</taxon>
        <taxon>Schizotequatrovirus valkk3</taxon>
    </lineage>
</organism>
<proteinExistence type="predicted"/>
<reference evidence="1 2" key="1">
    <citation type="journal article" date="2016" name="Genom Data">
        <title>Complete genome sequence of a giant Vibrio phage ValKK3 infecting Vibrio alginolyticus.</title>
        <authorList>
            <person name="Lal T.M."/>
            <person name="Sano M."/>
            <person name="Hatai K."/>
            <person name="Ransangan J."/>
        </authorList>
    </citation>
    <scope>NUCLEOTIDE SEQUENCE [LARGE SCALE GENOMIC DNA]</scope>
</reference>
<dbReference type="KEGG" id="vg:26628476"/>
<evidence type="ECO:0000313" key="2">
    <source>
        <dbReference type="Proteomes" id="UP000202888"/>
    </source>
</evidence>
<sequence>MRRQINRMKNDNGDFERYMRTQAARYARREIINNIADDNDIFLVGSYTMYKDCDEKVVLQLVRYAGYERAEVKAVPIVGSLVDCVNVIHGVGFRVVLNNDS</sequence>
<dbReference type="OrthoDB" id="28266at10239"/>
<accession>A0A0D4DAW1</accession>
<dbReference type="GeneID" id="26628476"/>